<keyword evidence="4" id="KW-1185">Reference proteome</keyword>
<proteinExistence type="predicted"/>
<dbReference type="Proteomes" id="UP000199766">
    <property type="component" value="Unassembled WGS sequence"/>
</dbReference>
<organism evidence="3 4">
    <name type="scientific">Giesbergeria anulus</name>
    <dbReference type="NCBI Taxonomy" id="180197"/>
    <lineage>
        <taxon>Bacteria</taxon>
        <taxon>Pseudomonadati</taxon>
        <taxon>Pseudomonadota</taxon>
        <taxon>Betaproteobacteria</taxon>
        <taxon>Burkholderiales</taxon>
        <taxon>Comamonadaceae</taxon>
        <taxon>Giesbergeria</taxon>
    </lineage>
</organism>
<sequence>MADFIALLIRWTFRAVLLLLGTVVFLVVLALGLVLAVVWALRALWARLTGRPVTPWVMPLDPRASWRMVYQRGQTRRASASAATGADVTDVTEMRETPGEWPESQFGRILPGEADMDITDVQPREPQRPL</sequence>
<dbReference type="OrthoDB" id="8795784at2"/>
<protein>
    <submittedName>
        <fullName evidence="3">Uncharacterized protein</fullName>
    </submittedName>
</protein>
<evidence type="ECO:0000313" key="3">
    <source>
        <dbReference type="EMBL" id="SER01137.1"/>
    </source>
</evidence>
<reference evidence="3 4" key="1">
    <citation type="submission" date="2016-10" db="EMBL/GenBank/DDBJ databases">
        <authorList>
            <person name="de Groot N.N."/>
        </authorList>
    </citation>
    <scope>NUCLEOTIDE SEQUENCE [LARGE SCALE GENOMIC DNA]</scope>
    <source>
        <strain evidence="3 4">ATCC 35958</strain>
    </source>
</reference>
<dbReference type="EMBL" id="FOGD01000003">
    <property type="protein sequence ID" value="SER01137.1"/>
    <property type="molecule type" value="Genomic_DNA"/>
</dbReference>
<evidence type="ECO:0000256" key="2">
    <source>
        <dbReference type="SAM" id="Phobius"/>
    </source>
</evidence>
<evidence type="ECO:0000256" key="1">
    <source>
        <dbReference type="SAM" id="MobiDB-lite"/>
    </source>
</evidence>
<evidence type="ECO:0000313" key="4">
    <source>
        <dbReference type="Proteomes" id="UP000199766"/>
    </source>
</evidence>
<dbReference type="STRING" id="180197.SAMN02982919_01624"/>
<dbReference type="RefSeq" id="WP_143059597.1">
    <property type="nucleotide sequence ID" value="NZ_FOGD01000003.1"/>
</dbReference>
<keyword evidence="2" id="KW-0812">Transmembrane</keyword>
<gene>
    <name evidence="3" type="ORF">SAMN02982919_01624</name>
</gene>
<keyword evidence="2" id="KW-1133">Transmembrane helix</keyword>
<keyword evidence="2" id="KW-0472">Membrane</keyword>
<feature type="region of interest" description="Disordered" evidence="1">
    <location>
        <begin position="77"/>
        <end position="107"/>
    </location>
</feature>
<name>A0A1H9KQE0_9BURK</name>
<dbReference type="AlphaFoldDB" id="A0A1H9KQE0"/>
<feature type="transmembrane region" description="Helical" evidence="2">
    <location>
        <begin position="15"/>
        <end position="41"/>
    </location>
</feature>
<feature type="compositionally biased region" description="Low complexity" evidence="1">
    <location>
        <begin position="77"/>
        <end position="91"/>
    </location>
</feature>
<accession>A0A1H9KQE0</accession>